<comment type="subcellular location">
    <subcellularLocation>
        <location evidence="1">Cell inner membrane</location>
        <topology evidence="1">Multi-pass membrane protein</topology>
    </subcellularLocation>
    <subcellularLocation>
        <location evidence="9">Cell membrane</location>
        <topology evidence="9">Multi-pass membrane protein</topology>
    </subcellularLocation>
</comment>
<dbReference type="Proteomes" id="UP000480246">
    <property type="component" value="Unassembled WGS sequence"/>
</dbReference>
<keyword evidence="6 10" id="KW-1133">Transmembrane helix</keyword>
<feature type="transmembrane region" description="Helical" evidence="10">
    <location>
        <begin position="179"/>
        <end position="212"/>
    </location>
</feature>
<keyword evidence="9" id="KW-0808">Transferase</keyword>
<keyword evidence="4" id="KW-0997">Cell inner membrane</keyword>
<feature type="domain" description="Prepilin type IV endopeptidase peptidase" evidence="11">
    <location>
        <begin position="105"/>
        <end position="208"/>
    </location>
</feature>
<dbReference type="PANTHER" id="PTHR30487:SF0">
    <property type="entry name" value="PREPILIN LEADER PEPTIDASE_N-METHYLTRANSFERASE-RELATED"/>
    <property type="match status" value="1"/>
</dbReference>
<dbReference type="GO" id="GO:0006465">
    <property type="term" value="P:signal peptide processing"/>
    <property type="evidence" value="ECO:0007669"/>
    <property type="project" value="TreeGrafter"/>
</dbReference>
<dbReference type="InterPro" id="IPR014032">
    <property type="entry name" value="Peptidase_A24A_bac"/>
</dbReference>
<keyword evidence="14" id="KW-1185">Reference proteome</keyword>
<dbReference type="RefSeq" id="WP_153402712.1">
    <property type="nucleotide sequence ID" value="NZ_ML762428.1"/>
</dbReference>
<dbReference type="PRINTS" id="PR00864">
    <property type="entry name" value="PREPILNPTASE"/>
</dbReference>
<dbReference type="GO" id="GO:0005886">
    <property type="term" value="C:plasma membrane"/>
    <property type="evidence" value="ECO:0007669"/>
    <property type="project" value="UniProtKB-SubCell"/>
</dbReference>
<dbReference type="InterPro" id="IPR000045">
    <property type="entry name" value="Prepilin_IV_endopep_pep"/>
</dbReference>
<dbReference type="EC" id="2.1.1.-" evidence="9"/>
<keyword evidence="9" id="KW-0511">Multifunctional enzyme</keyword>
<feature type="transmembrane region" description="Helical" evidence="10">
    <location>
        <begin position="148"/>
        <end position="167"/>
    </location>
</feature>
<keyword evidence="7 10" id="KW-0472">Membrane</keyword>
<comment type="catalytic activity">
    <reaction evidence="9">
        <text>Typically cleaves a -Gly-|-Phe- bond to release an N-terminal, basic peptide of 5-8 residues from type IV prepilin, and then N-methylates the new N-terminal amino group, the methyl donor being S-adenosyl-L-methionine.</text>
        <dbReference type="EC" id="3.4.23.43"/>
    </reaction>
</comment>
<dbReference type="InterPro" id="IPR010627">
    <property type="entry name" value="Prepilin_pept_A24_N"/>
</dbReference>
<evidence type="ECO:0000256" key="9">
    <source>
        <dbReference type="RuleBase" id="RU003794"/>
    </source>
</evidence>
<reference evidence="13 14" key="1">
    <citation type="submission" date="2019-10" db="EMBL/GenBank/DDBJ databases">
        <title>Gracilibacillus sp. nov. isolated from rice seeds.</title>
        <authorList>
            <person name="He S."/>
        </authorList>
    </citation>
    <scope>NUCLEOTIDE SEQUENCE [LARGE SCALE GENOMIC DNA]</scope>
    <source>
        <strain evidence="13 14">TD8</strain>
    </source>
</reference>
<dbReference type="GO" id="GO:0008168">
    <property type="term" value="F:methyltransferase activity"/>
    <property type="evidence" value="ECO:0007669"/>
    <property type="project" value="UniProtKB-KW"/>
</dbReference>
<sequence length="251" mass="28219">MELYYQIIFFIFGIVFGSFYNVVGIRVPENKLFESERSVCPVCQKTLHWYELVPVLSYIIQSGKCRGCQTKISKIYPTMELLTGVLFTISYSLYGFNLELIVALALSSLAVILIVTDLRYMLLPNKILLFFLPIFIILRIFLPLDPWWSSILGAFIGFALITLIIVISKGGMGGGDMKLFALLGIVLGFQGILLTFLLSTLLGTVVSILLIALKKINRKSSVPFGPYICAGALITYFYGHDIINWYITSFF</sequence>
<feature type="transmembrane region" description="Helical" evidence="10">
    <location>
        <begin position="224"/>
        <end position="247"/>
    </location>
</feature>
<evidence type="ECO:0000256" key="5">
    <source>
        <dbReference type="ARBA" id="ARBA00022692"/>
    </source>
</evidence>
<evidence type="ECO:0000256" key="10">
    <source>
        <dbReference type="SAM" id="Phobius"/>
    </source>
</evidence>
<keyword evidence="3" id="KW-1003">Cell membrane</keyword>
<keyword evidence="9" id="KW-0645">Protease</keyword>
<evidence type="ECO:0000259" key="12">
    <source>
        <dbReference type="Pfam" id="PF06750"/>
    </source>
</evidence>
<evidence type="ECO:0000313" key="13">
    <source>
        <dbReference type="EMBL" id="KAB8137497.1"/>
    </source>
</evidence>
<evidence type="ECO:0000256" key="7">
    <source>
        <dbReference type="ARBA" id="ARBA00023136"/>
    </source>
</evidence>
<accession>A0A7C8GUF9</accession>
<keyword evidence="9" id="KW-0489">Methyltransferase</keyword>
<dbReference type="Pfam" id="PF01478">
    <property type="entry name" value="Peptidase_A24"/>
    <property type="match status" value="1"/>
</dbReference>
<gene>
    <name evidence="13" type="ORF">F9U64_09240</name>
</gene>
<dbReference type="Pfam" id="PF06750">
    <property type="entry name" value="A24_N_bact"/>
    <property type="match status" value="1"/>
</dbReference>
<comment type="caution">
    <text evidence="13">The sequence shown here is derived from an EMBL/GenBank/DDBJ whole genome shotgun (WGS) entry which is preliminary data.</text>
</comment>
<evidence type="ECO:0000259" key="11">
    <source>
        <dbReference type="Pfam" id="PF01478"/>
    </source>
</evidence>
<evidence type="ECO:0000313" key="14">
    <source>
        <dbReference type="Proteomes" id="UP000480246"/>
    </source>
</evidence>
<organism evidence="13 14">
    <name type="scientific">Gracilibacillus oryzae</name>
    <dbReference type="NCBI Taxonomy" id="1672701"/>
    <lineage>
        <taxon>Bacteria</taxon>
        <taxon>Bacillati</taxon>
        <taxon>Bacillota</taxon>
        <taxon>Bacilli</taxon>
        <taxon>Bacillales</taxon>
        <taxon>Bacillaceae</taxon>
        <taxon>Gracilibacillus</taxon>
    </lineage>
</organism>
<evidence type="ECO:0000256" key="2">
    <source>
        <dbReference type="ARBA" id="ARBA00005801"/>
    </source>
</evidence>
<comment type="similarity">
    <text evidence="2 8">Belongs to the peptidase A24 family.</text>
</comment>
<evidence type="ECO:0000256" key="1">
    <source>
        <dbReference type="ARBA" id="ARBA00004429"/>
    </source>
</evidence>
<feature type="domain" description="Prepilin peptidase A24 N-terminal" evidence="12">
    <location>
        <begin position="11"/>
        <end position="91"/>
    </location>
</feature>
<dbReference type="EC" id="3.4.23.43" evidence="9"/>
<evidence type="ECO:0000256" key="3">
    <source>
        <dbReference type="ARBA" id="ARBA00022475"/>
    </source>
</evidence>
<name>A0A7C8GUF9_9BACI</name>
<dbReference type="OrthoDB" id="9789291at2"/>
<dbReference type="GO" id="GO:0004190">
    <property type="term" value="F:aspartic-type endopeptidase activity"/>
    <property type="evidence" value="ECO:0007669"/>
    <property type="project" value="UniProtKB-EC"/>
</dbReference>
<keyword evidence="9" id="KW-0378">Hydrolase</keyword>
<dbReference type="Gene3D" id="1.20.120.1220">
    <property type="match status" value="1"/>
</dbReference>
<feature type="transmembrane region" description="Helical" evidence="10">
    <location>
        <begin position="6"/>
        <end position="27"/>
    </location>
</feature>
<evidence type="ECO:0000256" key="4">
    <source>
        <dbReference type="ARBA" id="ARBA00022519"/>
    </source>
</evidence>
<evidence type="ECO:0000256" key="8">
    <source>
        <dbReference type="RuleBase" id="RU003793"/>
    </source>
</evidence>
<protein>
    <recommendedName>
        <fullName evidence="9">Prepilin leader peptidase/N-methyltransferase</fullName>
        <ecNumber evidence="9">2.1.1.-</ecNumber>
        <ecNumber evidence="9">3.4.23.43</ecNumber>
    </recommendedName>
</protein>
<feature type="transmembrane region" description="Helical" evidence="10">
    <location>
        <begin position="127"/>
        <end position="142"/>
    </location>
</feature>
<proteinExistence type="inferred from homology"/>
<evidence type="ECO:0000256" key="6">
    <source>
        <dbReference type="ARBA" id="ARBA00022989"/>
    </source>
</evidence>
<dbReference type="GO" id="GO:0032259">
    <property type="term" value="P:methylation"/>
    <property type="evidence" value="ECO:0007669"/>
    <property type="project" value="UniProtKB-KW"/>
</dbReference>
<feature type="transmembrane region" description="Helical" evidence="10">
    <location>
        <begin position="100"/>
        <end position="120"/>
    </location>
</feature>
<comment type="function">
    <text evidence="9">Plays an essential role in type IV pili and type II pseudopili formation by proteolytically removing the leader sequence from substrate proteins and subsequently monomethylating the alpha-amino group of the newly exposed N-terminal phenylalanine.</text>
</comment>
<dbReference type="EMBL" id="WEID01000043">
    <property type="protein sequence ID" value="KAB8137497.1"/>
    <property type="molecule type" value="Genomic_DNA"/>
</dbReference>
<dbReference type="PANTHER" id="PTHR30487">
    <property type="entry name" value="TYPE 4 PREPILIN-LIKE PROTEINS LEADER PEPTIDE-PROCESSING ENZYME"/>
    <property type="match status" value="1"/>
</dbReference>
<keyword evidence="5 9" id="KW-0812">Transmembrane</keyword>
<dbReference type="InterPro" id="IPR050882">
    <property type="entry name" value="Prepilin_peptidase/N-MTase"/>
</dbReference>
<dbReference type="AlphaFoldDB" id="A0A7C8GUF9"/>